<evidence type="ECO:0000313" key="12">
    <source>
        <dbReference type="Proteomes" id="UP000078284"/>
    </source>
</evidence>
<dbReference type="AlphaFoldDB" id="A0A178VPU3"/>
<evidence type="ECO:0000256" key="2">
    <source>
        <dbReference type="ARBA" id="ARBA00004370"/>
    </source>
</evidence>
<evidence type="ECO:0008006" key="13">
    <source>
        <dbReference type="Google" id="ProtNLM"/>
    </source>
</evidence>
<dbReference type="EMBL" id="LUHQ01000002">
    <property type="protein sequence ID" value="OAP07796.1"/>
    <property type="molecule type" value="Genomic_DNA"/>
</dbReference>
<evidence type="ECO:0000256" key="10">
    <source>
        <dbReference type="SAM" id="Phobius"/>
    </source>
</evidence>
<keyword evidence="10" id="KW-1133">Transmembrane helix</keyword>
<dbReference type="Gene3D" id="1.10.630.10">
    <property type="entry name" value="Cytochrome P450"/>
    <property type="match status" value="1"/>
</dbReference>
<keyword evidence="5" id="KW-0479">Metal-binding</keyword>
<dbReference type="InterPro" id="IPR036396">
    <property type="entry name" value="Cyt_P450_sf"/>
</dbReference>
<keyword evidence="8" id="KW-0503">Monooxygenase</keyword>
<comment type="caution">
    <text evidence="11">The sequence shown here is derived from an EMBL/GenBank/DDBJ whole genome shotgun (WGS) entry which is preliminary data.</text>
</comment>
<dbReference type="GO" id="GO:0016705">
    <property type="term" value="F:oxidoreductase activity, acting on paired donors, with incorporation or reduction of molecular oxygen"/>
    <property type="evidence" value="ECO:0007669"/>
    <property type="project" value="InterPro"/>
</dbReference>
<evidence type="ECO:0000256" key="6">
    <source>
        <dbReference type="ARBA" id="ARBA00023002"/>
    </source>
</evidence>
<organism evidence="11 12">
    <name type="scientific">Arabidopsis thaliana</name>
    <name type="common">Mouse-ear cress</name>
    <dbReference type="NCBI Taxonomy" id="3702"/>
    <lineage>
        <taxon>Eukaryota</taxon>
        <taxon>Viridiplantae</taxon>
        <taxon>Streptophyta</taxon>
        <taxon>Embryophyta</taxon>
        <taxon>Tracheophyta</taxon>
        <taxon>Spermatophyta</taxon>
        <taxon>Magnoliopsida</taxon>
        <taxon>eudicotyledons</taxon>
        <taxon>Gunneridae</taxon>
        <taxon>Pentapetalae</taxon>
        <taxon>rosids</taxon>
        <taxon>malvids</taxon>
        <taxon>Brassicales</taxon>
        <taxon>Brassicaceae</taxon>
        <taxon>Camelineae</taxon>
        <taxon>Arabidopsis</taxon>
    </lineage>
</organism>
<dbReference type="Proteomes" id="UP000078284">
    <property type="component" value="Chromosome 2"/>
</dbReference>
<dbReference type="SUPFAM" id="SSF48264">
    <property type="entry name" value="Cytochrome P450"/>
    <property type="match status" value="1"/>
</dbReference>
<dbReference type="GO" id="GO:0016020">
    <property type="term" value="C:membrane"/>
    <property type="evidence" value="ECO:0007669"/>
    <property type="project" value="UniProtKB-SubCell"/>
</dbReference>
<evidence type="ECO:0000256" key="9">
    <source>
        <dbReference type="ARBA" id="ARBA00023136"/>
    </source>
</evidence>
<dbReference type="GO" id="GO:0020037">
    <property type="term" value="F:heme binding"/>
    <property type="evidence" value="ECO:0007669"/>
    <property type="project" value="InterPro"/>
</dbReference>
<comment type="cofactor">
    <cofactor evidence="1">
        <name>heme</name>
        <dbReference type="ChEBI" id="CHEBI:30413"/>
    </cofactor>
</comment>
<dbReference type="Pfam" id="PF00067">
    <property type="entry name" value="p450"/>
    <property type="match status" value="1"/>
</dbReference>
<proteinExistence type="inferred from homology"/>
<sequence>MHRSLQKLSSKYGPLLYLHVFNVPILLVSSPSIAYEIFRTQDVNVSSRDFPTNEGSLLFGSFGFGTAPYGEYWKFMKKLIVTKFLGPQALERSQKVRAEELKRFYLNLLDKAVKKESVEIAEEAMKLVNNTVCQMIMGRNCSEENGEAESQRLGDQDRCLDEEVYLGRHLAETASEDWDLTVQKGVNGCFLQVQRGVGEDSCRI</sequence>
<evidence type="ECO:0000313" key="11">
    <source>
        <dbReference type="EMBL" id="OAP07796.1"/>
    </source>
</evidence>
<name>A0A178VPU3_ARATH</name>
<dbReference type="PANTHER" id="PTHR47943:SF8">
    <property type="entry name" value="CYTOCHROME P450"/>
    <property type="match status" value="1"/>
</dbReference>
<reference evidence="12" key="1">
    <citation type="journal article" date="2016" name="Proc. Natl. Acad. Sci. U.S.A.">
        <title>Chromosome-level assembly of Arabidopsis thaliana Ler reveals the extent of translocation and inversion polymorphisms.</title>
        <authorList>
            <person name="Zapata L."/>
            <person name="Ding J."/>
            <person name="Willing E.M."/>
            <person name="Hartwig B."/>
            <person name="Bezdan D."/>
            <person name="Jiao W.B."/>
            <person name="Patel V."/>
            <person name="Velikkakam James G."/>
            <person name="Koornneef M."/>
            <person name="Ossowski S."/>
            <person name="Schneeberger K."/>
        </authorList>
    </citation>
    <scope>NUCLEOTIDE SEQUENCE [LARGE SCALE GENOMIC DNA]</scope>
    <source>
        <strain evidence="12">cv. Landsberg erecta</strain>
    </source>
</reference>
<dbReference type="GO" id="GO:0005506">
    <property type="term" value="F:iron ion binding"/>
    <property type="evidence" value="ECO:0007669"/>
    <property type="project" value="InterPro"/>
</dbReference>
<keyword evidence="6" id="KW-0560">Oxidoreductase</keyword>
<evidence type="ECO:0000256" key="8">
    <source>
        <dbReference type="ARBA" id="ARBA00023033"/>
    </source>
</evidence>
<keyword evidence="10" id="KW-0812">Transmembrane</keyword>
<dbReference type="GO" id="GO:0004497">
    <property type="term" value="F:monooxygenase activity"/>
    <property type="evidence" value="ECO:0007669"/>
    <property type="project" value="UniProtKB-KW"/>
</dbReference>
<evidence type="ECO:0000256" key="5">
    <source>
        <dbReference type="ARBA" id="ARBA00022723"/>
    </source>
</evidence>
<accession>A0A178VPU3</accession>
<protein>
    <recommendedName>
        <fullName evidence="13">Cytochrome P450</fullName>
    </recommendedName>
</protein>
<keyword evidence="9 10" id="KW-0472">Membrane</keyword>
<keyword evidence="7" id="KW-0408">Iron</keyword>
<evidence type="ECO:0000256" key="7">
    <source>
        <dbReference type="ARBA" id="ARBA00023004"/>
    </source>
</evidence>
<dbReference type="PANTHER" id="PTHR47943">
    <property type="entry name" value="CYTOCHROME P450 93A3-LIKE"/>
    <property type="match status" value="1"/>
</dbReference>
<keyword evidence="4" id="KW-0349">Heme</keyword>
<evidence type="ECO:0000256" key="4">
    <source>
        <dbReference type="ARBA" id="ARBA00022617"/>
    </source>
</evidence>
<evidence type="ECO:0000256" key="3">
    <source>
        <dbReference type="ARBA" id="ARBA00010617"/>
    </source>
</evidence>
<comment type="subcellular location">
    <subcellularLocation>
        <location evidence="2">Membrane</location>
    </subcellularLocation>
</comment>
<evidence type="ECO:0000256" key="1">
    <source>
        <dbReference type="ARBA" id="ARBA00001971"/>
    </source>
</evidence>
<feature type="transmembrane region" description="Helical" evidence="10">
    <location>
        <begin position="12"/>
        <end position="35"/>
    </location>
</feature>
<comment type="similarity">
    <text evidence="3">Belongs to the cytochrome P450 family.</text>
</comment>
<dbReference type="InterPro" id="IPR001128">
    <property type="entry name" value="Cyt_P450"/>
</dbReference>
<gene>
    <name evidence="11" type="ordered locus">AXX17_At2g22910</name>
</gene>